<dbReference type="CDD" id="cd19757">
    <property type="entry name" value="Bbox1"/>
    <property type="match status" value="1"/>
</dbReference>
<evidence type="ECO:0000256" key="2">
    <source>
        <dbReference type="ARBA" id="ARBA00022771"/>
    </source>
</evidence>
<dbReference type="PROSITE" id="PS50119">
    <property type="entry name" value="ZF_BBOX"/>
    <property type="match status" value="1"/>
</dbReference>
<accession>A0A8B8C1I3</accession>
<dbReference type="GO" id="GO:0008270">
    <property type="term" value="F:zinc ion binding"/>
    <property type="evidence" value="ECO:0007669"/>
    <property type="project" value="UniProtKB-KW"/>
</dbReference>
<dbReference type="InterPro" id="IPR001841">
    <property type="entry name" value="Znf_RING"/>
</dbReference>
<dbReference type="PANTHER" id="PTHR25462:SF296">
    <property type="entry name" value="MEIOTIC P26, ISOFORM F"/>
    <property type="match status" value="1"/>
</dbReference>
<protein>
    <submittedName>
        <fullName evidence="8">E3 ubiquitin/ISG15 ligase TRIM25-like isoform X1</fullName>
    </submittedName>
    <submittedName>
        <fullName evidence="9">E3 ubiquitin/ISG15 ligase TRIM25-like isoform X2</fullName>
    </submittedName>
</protein>
<name>A0A8B8C1I3_CRAVI</name>
<dbReference type="Gene3D" id="3.30.40.10">
    <property type="entry name" value="Zinc/RING finger domain, C3HC4 (zinc finger)"/>
    <property type="match status" value="1"/>
</dbReference>
<feature type="domain" description="B box-type" evidence="6">
    <location>
        <begin position="97"/>
        <end position="147"/>
    </location>
</feature>
<evidence type="ECO:0000259" key="5">
    <source>
        <dbReference type="PROSITE" id="PS50089"/>
    </source>
</evidence>
<dbReference type="SUPFAM" id="SSF57850">
    <property type="entry name" value="RING/U-box"/>
    <property type="match status" value="1"/>
</dbReference>
<dbReference type="PANTHER" id="PTHR25462">
    <property type="entry name" value="BONUS, ISOFORM C-RELATED"/>
    <property type="match status" value="1"/>
</dbReference>
<keyword evidence="3" id="KW-0862">Zinc</keyword>
<dbReference type="AlphaFoldDB" id="A0A8B8C1I3"/>
<evidence type="ECO:0000256" key="3">
    <source>
        <dbReference type="ARBA" id="ARBA00022833"/>
    </source>
</evidence>
<dbReference type="InterPro" id="IPR013083">
    <property type="entry name" value="Znf_RING/FYVE/PHD"/>
</dbReference>
<dbReference type="RefSeq" id="XP_022309517.1">
    <property type="nucleotide sequence ID" value="XM_022453809.1"/>
</dbReference>
<evidence type="ECO:0000313" key="9">
    <source>
        <dbReference type="RefSeq" id="XP_022309517.1"/>
    </source>
</evidence>
<evidence type="ECO:0000313" key="8">
    <source>
        <dbReference type="RefSeq" id="XP_022309516.1"/>
    </source>
</evidence>
<dbReference type="GeneID" id="111115166"/>
<dbReference type="Gene3D" id="3.30.160.60">
    <property type="entry name" value="Classic Zinc Finger"/>
    <property type="match status" value="1"/>
</dbReference>
<evidence type="ECO:0000259" key="6">
    <source>
        <dbReference type="PROSITE" id="PS50119"/>
    </source>
</evidence>
<dbReference type="KEGG" id="cvn:111115166"/>
<organism evidence="7 9">
    <name type="scientific">Crassostrea virginica</name>
    <name type="common">Eastern oyster</name>
    <dbReference type="NCBI Taxonomy" id="6565"/>
    <lineage>
        <taxon>Eukaryota</taxon>
        <taxon>Metazoa</taxon>
        <taxon>Spiralia</taxon>
        <taxon>Lophotrochozoa</taxon>
        <taxon>Mollusca</taxon>
        <taxon>Bivalvia</taxon>
        <taxon>Autobranchia</taxon>
        <taxon>Pteriomorphia</taxon>
        <taxon>Ostreida</taxon>
        <taxon>Ostreoidea</taxon>
        <taxon>Ostreidae</taxon>
        <taxon>Crassostrea</taxon>
    </lineage>
</organism>
<evidence type="ECO:0000256" key="4">
    <source>
        <dbReference type="PROSITE-ProRule" id="PRU00024"/>
    </source>
</evidence>
<evidence type="ECO:0000256" key="1">
    <source>
        <dbReference type="ARBA" id="ARBA00022723"/>
    </source>
</evidence>
<keyword evidence="2 4" id="KW-0863">Zinc-finger</keyword>
<dbReference type="InterPro" id="IPR000315">
    <property type="entry name" value="Znf_B-box"/>
</dbReference>
<dbReference type="InterPro" id="IPR027370">
    <property type="entry name" value="Znf-RING_euk"/>
</dbReference>
<dbReference type="RefSeq" id="XP_022309516.1">
    <property type="nucleotide sequence ID" value="XM_022453808.1"/>
</dbReference>
<evidence type="ECO:0000313" key="7">
    <source>
        <dbReference type="Proteomes" id="UP000694844"/>
    </source>
</evidence>
<keyword evidence="7" id="KW-1185">Reference proteome</keyword>
<feature type="domain" description="RING-type" evidence="5">
    <location>
        <begin position="19"/>
        <end position="66"/>
    </location>
</feature>
<gene>
    <name evidence="8 9" type="primary">LOC111115166</name>
</gene>
<dbReference type="OrthoDB" id="6123229at2759"/>
<reference evidence="8 9" key="1">
    <citation type="submission" date="2025-04" db="UniProtKB">
        <authorList>
            <consortium name="RefSeq"/>
        </authorList>
    </citation>
    <scope>IDENTIFICATION</scope>
    <source>
        <tissue evidence="8 9">Whole sample</tissue>
    </source>
</reference>
<dbReference type="PROSITE" id="PS00518">
    <property type="entry name" value="ZF_RING_1"/>
    <property type="match status" value="1"/>
</dbReference>
<sequence length="444" mass="50423">MATSKTETLDSAKEVKNVCPICFESFKTPRYLPCSHTFCHNCLSSYILSTCKSKENPVAFPCPLCRQFVPAPSSLGEPDKWTDLIPINTIVQVICEQFDQLCDECRRENEEEVATDWCKSCLESLCKTCVKFHKRNASSRNHELIPVSNKSKVPVEIESRASCNDHNAPVEYMCFDHEELCCPKCVCTNHRKCNRVAEIEKTAERLIQSGTLKKLRHEILQHNDVLLKAKTEVEATIKCIEETSDKISQESTDLRDKLVRHINALVDAHLDEIAQKVKGQKESLVIFVDTVSDRQLLMAQYSQTLTDTENTPSSVLVQNYLKIKRQFKQVTGSRLYKRSVKLHSDASKHLSTILDTLRLGVFRMETKSFPVWDIDITCADMKMVCNLPESGGGDITGGCFLENGDIVLADNDYKHCLHYSNGKLVRKIHLKGKPWDVIFRKTSN</sequence>
<dbReference type="PROSITE" id="PS50089">
    <property type="entry name" value="ZF_RING_2"/>
    <property type="match status" value="1"/>
</dbReference>
<dbReference type="InterPro" id="IPR047153">
    <property type="entry name" value="TRIM45/56/19-like"/>
</dbReference>
<dbReference type="Pfam" id="PF13445">
    <property type="entry name" value="zf-RING_UBOX"/>
    <property type="match status" value="1"/>
</dbReference>
<proteinExistence type="predicted"/>
<keyword evidence="1" id="KW-0479">Metal-binding</keyword>
<dbReference type="SMART" id="SM00184">
    <property type="entry name" value="RING"/>
    <property type="match status" value="1"/>
</dbReference>
<dbReference type="InterPro" id="IPR017907">
    <property type="entry name" value="Znf_RING_CS"/>
</dbReference>
<dbReference type="Proteomes" id="UP000694844">
    <property type="component" value="Chromosome 9"/>
</dbReference>